<proteinExistence type="predicted"/>
<dbReference type="OrthoDB" id="1849013at2"/>
<dbReference type="STRING" id="695939.SAMN00790413_04533"/>
<keyword evidence="2" id="KW-1185">Reference proteome</keyword>
<evidence type="ECO:0000313" key="2">
    <source>
        <dbReference type="Proteomes" id="UP000192582"/>
    </source>
</evidence>
<dbReference type="EMBL" id="FWWU01000005">
    <property type="protein sequence ID" value="SMB81303.1"/>
    <property type="molecule type" value="Genomic_DNA"/>
</dbReference>
<accession>A0A1W1UJW0</accession>
<protein>
    <submittedName>
        <fullName evidence="1">Uncharacterized protein</fullName>
    </submittedName>
</protein>
<reference evidence="1 2" key="1">
    <citation type="submission" date="2017-04" db="EMBL/GenBank/DDBJ databases">
        <authorList>
            <person name="Afonso C.L."/>
            <person name="Miller P.J."/>
            <person name="Scott M.A."/>
            <person name="Spackman E."/>
            <person name="Goraichik I."/>
            <person name="Dimitrov K.M."/>
            <person name="Suarez D.L."/>
            <person name="Swayne D.E."/>
        </authorList>
    </citation>
    <scope>NUCLEOTIDE SEQUENCE [LARGE SCALE GENOMIC DNA]</scope>
    <source>
        <strain evidence="1 2">KR-140</strain>
    </source>
</reference>
<dbReference type="AlphaFoldDB" id="A0A1W1UJW0"/>
<evidence type="ECO:0000313" key="1">
    <source>
        <dbReference type="EMBL" id="SMB81303.1"/>
    </source>
</evidence>
<organism evidence="1 2">
    <name type="scientific">Deinococcus hopiensis KR-140</name>
    <dbReference type="NCBI Taxonomy" id="695939"/>
    <lineage>
        <taxon>Bacteria</taxon>
        <taxon>Thermotogati</taxon>
        <taxon>Deinococcota</taxon>
        <taxon>Deinococci</taxon>
        <taxon>Deinococcales</taxon>
        <taxon>Deinococcaceae</taxon>
        <taxon>Deinococcus</taxon>
    </lineage>
</organism>
<dbReference type="RefSeq" id="WP_084045896.1">
    <property type="nucleotide sequence ID" value="NZ_FWWU01000005.1"/>
</dbReference>
<gene>
    <name evidence="1" type="ORF">SAMN00790413_04533</name>
</gene>
<name>A0A1W1UJW0_9DEIO</name>
<dbReference type="Proteomes" id="UP000192582">
    <property type="component" value="Unassembled WGS sequence"/>
</dbReference>
<sequence length="183" mass="19690">MARDIWLNMQVISETLPFLPVAPPPDPWIRKACRAVGGLREVGFAPGSDLLLVVSSQGRGVVDCLTGELVAREREVPYDWVDERELLAEGIGPLKGQRIRIAGLAGGGLALGTADGLRLEIETFSHPERCVILKRSDWAEWPDAEKGCSKIAADSSLRAAGFSPTGRSLVIATSSEVIVYGRP</sequence>